<feature type="transmembrane region" description="Helical" evidence="1">
    <location>
        <begin position="29"/>
        <end position="54"/>
    </location>
</feature>
<keyword evidence="1" id="KW-1133">Transmembrane helix</keyword>
<comment type="caution">
    <text evidence="2">The sequence shown here is derived from an EMBL/GenBank/DDBJ whole genome shotgun (WGS) entry which is preliminary data.</text>
</comment>
<keyword evidence="3" id="KW-1185">Reference proteome</keyword>
<evidence type="ECO:0000313" key="3">
    <source>
        <dbReference type="Proteomes" id="UP000627573"/>
    </source>
</evidence>
<reference evidence="2 3" key="1">
    <citation type="submission" date="2020-12" db="EMBL/GenBank/DDBJ databases">
        <title>Draft genome sequence of furan degrading bacterial strain FUR100.</title>
        <authorList>
            <person name="Woiski C."/>
        </authorList>
    </citation>
    <scope>NUCLEOTIDE SEQUENCE [LARGE SCALE GENOMIC DNA]</scope>
    <source>
        <strain evidence="2 3">FUR100</strain>
    </source>
</reference>
<feature type="transmembrane region" description="Helical" evidence="1">
    <location>
        <begin position="60"/>
        <end position="81"/>
    </location>
</feature>
<sequence>MNMAGPDAAASHIEYTYGPRKWSRPRWPFYILAASALAIAVTSVAVFVLCAQPWGYLAAIIYSSATLTVPVLLFLAVAVGVDEHQNYKRRRMQS</sequence>
<proteinExistence type="predicted"/>
<evidence type="ECO:0000256" key="1">
    <source>
        <dbReference type="SAM" id="Phobius"/>
    </source>
</evidence>
<gene>
    <name evidence="2" type="ORF">I3517_27490</name>
</gene>
<dbReference type="Proteomes" id="UP000627573">
    <property type="component" value="Unassembled WGS sequence"/>
</dbReference>
<dbReference type="AlphaFoldDB" id="A0A8I1A1F0"/>
<accession>A0A8I1A1F0</accession>
<dbReference type="RefSeq" id="WP_197942000.1">
    <property type="nucleotide sequence ID" value="NZ_JAECSB010000085.1"/>
</dbReference>
<organism evidence="2 3">
    <name type="scientific">Rhodococcus erythropolis</name>
    <name type="common">Arthrobacter picolinophilus</name>
    <dbReference type="NCBI Taxonomy" id="1833"/>
    <lineage>
        <taxon>Bacteria</taxon>
        <taxon>Bacillati</taxon>
        <taxon>Actinomycetota</taxon>
        <taxon>Actinomycetes</taxon>
        <taxon>Mycobacteriales</taxon>
        <taxon>Nocardiaceae</taxon>
        <taxon>Rhodococcus</taxon>
        <taxon>Rhodococcus erythropolis group</taxon>
    </lineage>
</organism>
<dbReference type="EMBL" id="JAECSB010000085">
    <property type="protein sequence ID" value="MBH5146353.1"/>
    <property type="molecule type" value="Genomic_DNA"/>
</dbReference>
<keyword evidence="1" id="KW-0812">Transmembrane</keyword>
<keyword evidence="1" id="KW-0472">Membrane</keyword>
<name>A0A8I1A1F0_RHOER</name>
<evidence type="ECO:0000313" key="2">
    <source>
        <dbReference type="EMBL" id="MBH5146353.1"/>
    </source>
</evidence>
<protein>
    <submittedName>
        <fullName evidence="2">Uncharacterized protein</fullName>
    </submittedName>
</protein>